<evidence type="ECO:0000313" key="1">
    <source>
        <dbReference type="EMBL" id="SBT02068.1"/>
    </source>
</evidence>
<evidence type="ECO:0000313" key="2">
    <source>
        <dbReference type="Proteomes" id="UP000078546"/>
    </source>
</evidence>
<name>A0A1A8XBL7_PLAOA</name>
<proteinExistence type="predicted"/>
<accession>A0A1A8XBL7</accession>
<dbReference type="EMBL" id="FLQV01003037">
    <property type="protein sequence ID" value="SBT02068.1"/>
    <property type="molecule type" value="Genomic_DNA"/>
</dbReference>
<dbReference type="AlphaFoldDB" id="A0A1A8XBL7"/>
<protein>
    <submittedName>
        <fullName evidence="1">PIR Superfamily Protein</fullName>
    </submittedName>
</protein>
<reference evidence="2" key="1">
    <citation type="submission" date="2016-05" db="EMBL/GenBank/DDBJ databases">
        <authorList>
            <person name="Naeem Raeece"/>
        </authorList>
    </citation>
    <scope>NUCLEOTIDE SEQUENCE [LARGE SCALE GENOMIC DNA]</scope>
</reference>
<dbReference type="Proteomes" id="UP000078546">
    <property type="component" value="Unassembled WGS sequence"/>
</dbReference>
<gene>
    <name evidence="1" type="ORF">POVCU1_072650</name>
</gene>
<sequence length="335" mass="39289">MNIYRISECKDDLPEKVFDEMWKEFTKFSEFSDAALLPGEINNMENWINTFKEKLLTIYDTTILGDFNNVQDKRCRDLNYYISYVLYYIPKITKHTEDSTEIIDRFERFINGIFSLWGKLGSQANFKCSRAQKEYTTKMDLIKELDDYCENKRAFKTKILEKYDKTTCCKYAKLVNQMKRDFHKYILNGHVKKDDEDFHFDNNCTLKDIGQTFPDITCNENSISEIKSDELPTPYGHGHSSVIYPEDSFNSSPAKIAFTSVSTLLGACLSGLYLYKHSFIGNWLRNSQNKNIFPTEDIYDDVNNKFSETPLQYLDNPEENNTFNIAYDPKYNQLS</sequence>
<organism evidence="1 2">
    <name type="scientific">Plasmodium ovale curtisi</name>
    <dbReference type="NCBI Taxonomy" id="864141"/>
    <lineage>
        <taxon>Eukaryota</taxon>
        <taxon>Sar</taxon>
        <taxon>Alveolata</taxon>
        <taxon>Apicomplexa</taxon>
        <taxon>Aconoidasida</taxon>
        <taxon>Haemosporida</taxon>
        <taxon>Plasmodiidae</taxon>
        <taxon>Plasmodium</taxon>
        <taxon>Plasmodium (Plasmodium)</taxon>
    </lineage>
</organism>